<dbReference type="CDD" id="cd01637">
    <property type="entry name" value="IMPase_like"/>
    <property type="match status" value="1"/>
</dbReference>
<gene>
    <name evidence="2" type="ORF">ISG29_17115</name>
</gene>
<dbReference type="GO" id="GO:0008934">
    <property type="term" value="F:inositol monophosphate 1-phosphatase activity"/>
    <property type="evidence" value="ECO:0007669"/>
    <property type="project" value="TreeGrafter"/>
</dbReference>
<keyword evidence="3" id="KW-1185">Reference proteome</keyword>
<dbReference type="GO" id="GO:0006020">
    <property type="term" value="P:inositol metabolic process"/>
    <property type="evidence" value="ECO:0007669"/>
    <property type="project" value="TreeGrafter"/>
</dbReference>
<feature type="binding site" evidence="1">
    <location>
        <position position="81"/>
    </location>
    <ligand>
        <name>Mg(2+)</name>
        <dbReference type="ChEBI" id="CHEBI:18420"/>
        <label>1</label>
        <note>catalytic</note>
    </ligand>
</feature>
<evidence type="ECO:0000313" key="3">
    <source>
        <dbReference type="Proteomes" id="UP000656804"/>
    </source>
</evidence>
<feature type="binding site" evidence="1">
    <location>
        <position position="84"/>
    </location>
    <ligand>
        <name>Mg(2+)</name>
        <dbReference type="ChEBI" id="CHEBI:18420"/>
        <label>1</label>
        <note>catalytic</note>
    </ligand>
</feature>
<dbReference type="GO" id="GO:0046872">
    <property type="term" value="F:metal ion binding"/>
    <property type="evidence" value="ECO:0007669"/>
    <property type="project" value="UniProtKB-KW"/>
</dbReference>
<feature type="binding site" evidence="1">
    <location>
        <position position="178"/>
    </location>
    <ligand>
        <name>Mg(2+)</name>
        <dbReference type="ChEBI" id="CHEBI:18420"/>
        <label>1</label>
        <note>catalytic</note>
    </ligand>
</feature>
<keyword evidence="1" id="KW-0479">Metal-binding</keyword>
<organism evidence="2 3">
    <name type="scientific">Nocardioides acrostichi</name>
    <dbReference type="NCBI Taxonomy" id="2784339"/>
    <lineage>
        <taxon>Bacteria</taxon>
        <taxon>Bacillati</taxon>
        <taxon>Actinomycetota</taxon>
        <taxon>Actinomycetes</taxon>
        <taxon>Propionibacteriales</taxon>
        <taxon>Nocardioidaceae</taxon>
        <taxon>Nocardioides</taxon>
    </lineage>
</organism>
<dbReference type="EMBL" id="JADIVZ010000011">
    <property type="protein sequence ID" value="MBF4163415.1"/>
    <property type="molecule type" value="Genomic_DNA"/>
</dbReference>
<sequence>MQEVAAEVITPRFGRLDEGEVASKRRPGDLVTVADREAEVLLTRALGAAYPGALVLGEEAVAADPSLLVRFGSAEHAFTVDPVDGTRHFVAGSPDHAVMLAEVRSGEVVRSWVWQPQHRCAYVAERGAGAFCGERRVRRPGKARRMPRLTGTCCGVDYPRLAEGTADLAVYLKQKPWDHLPGRLLLTEAGGSVRRRGPLLVASGS</sequence>
<dbReference type="InterPro" id="IPR000760">
    <property type="entry name" value="Inositol_monophosphatase-like"/>
</dbReference>
<accession>A0A930Y7H2</accession>
<reference evidence="2" key="1">
    <citation type="submission" date="2020-11" db="EMBL/GenBank/DDBJ databases">
        <title>Nocardioides sp. CBS4Y-1, whole genome shotgun sequence.</title>
        <authorList>
            <person name="Tuo L."/>
        </authorList>
    </citation>
    <scope>NUCLEOTIDE SEQUENCE</scope>
    <source>
        <strain evidence="2">CBS4Y-1</strain>
    </source>
</reference>
<dbReference type="Pfam" id="PF00459">
    <property type="entry name" value="Inositol_P"/>
    <property type="match status" value="2"/>
</dbReference>
<proteinExistence type="predicted"/>
<comment type="caution">
    <text evidence="2">The sequence shown here is derived from an EMBL/GenBank/DDBJ whole genome shotgun (WGS) entry which is preliminary data.</text>
</comment>
<name>A0A930Y7H2_9ACTN</name>
<dbReference type="AlphaFoldDB" id="A0A930Y7H2"/>
<protein>
    <submittedName>
        <fullName evidence="2">Inositol monophosphatase</fullName>
    </submittedName>
</protein>
<evidence type="ECO:0000313" key="2">
    <source>
        <dbReference type="EMBL" id="MBF4163415.1"/>
    </source>
</evidence>
<dbReference type="Gene3D" id="3.30.540.10">
    <property type="entry name" value="Fructose-1,6-Bisphosphatase, subunit A, domain 1"/>
    <property type="match status" value="1"/>
</dbReference>
<feature type="binding site" evidence="1">
    <location>
        <position position="58"/>
    </location>
    <ligand>
        <name>Mg(2+)</name>
        <dbReference type="ChEBI" id="CHEBI:18420"/>
        <label>1</label>
        <note>catalytic</note>
    </ligand>
</feature>
<dbReference type="Proteomes" id="UP000656804">
    <property type="component" value="Unassembled WGS sequence"/>
</dbReference>
<dbReference type="Gene3D" id="3.40.190.80">
    <property type="match status" value="1"/>
</dbReference>
<dbReference type="PANTHER" id="PTHR20854:SF4">
    <property type="entry name" value="INOSITOL-1-MONOPHOSPHATASE-RELATED"/>
    <property type="match status" value="1"/>
</dbReference>
<dbReference type="PRINTS" id="PR00377">
    <property type="entry name" value="IMPHPHTASES"/>
</dbReference>
<dbReference type="GO" id="GO:0007165">
    <property type="term" value="P:signal transduction"/>
    <property type="evidence" value="ECO:0007669"/>
    <property type="project" value="TreeGrafter"/>
</dbReference>
<keyword evidence="1" id="KW-0460">Magnesium</keyword>
<comment type="cofactor">
    <cofactor evidence="1">
        <name>Mg(2+)</name>
        <dbReference type="ChEBI" id="CHEBI:18420"/>
    </cofactor>
</comment>
<dbReference type="SUPFAM" id="SSF56655">
    <property type="entry name" value="Carbohydrate phosphatase"/>
    <property type="match status" value="1"/>
</dbReference>
<evidence type="ECO:0000256" key="1">
    <source>
        <dbReference type="PIRSR" id="PIRSR600760-2"/>
    </source>
</evidence>
<dbReference type="PANTHER" id="PTHR20854">
    <property type="entry name" value="INOSITOL MONOPHOSPHATASE"/>
    <property type="match status" value="1"/>
</dbReference>